<dbReference type="Pfam" id="PF09335">
    <property type="entry name" value="VTT_dom"/>
    <property type="match status" value="1"/>
</dbReference>
<evidence type="ECO:0000256" key="1">
    <source>
        <dbReference type="ARBA" id="ARBA00004651"/>
    </source>
</evidence>
<feature type="transmembrane region" description="Helical" evidence="6">
    <location>
        <begin position="203"/>
        <end position="223"/>
    </location>
</feature>
<evidence type="ECO:0000256" key="2">
    <source>
        <dbReference type="ARBA" id="ARBA00022475"/>
    </source>
</evidence>
<comment type="similarity">
    <text evidence="6">Belongs to the TVP38/TMEM64 family.</text>
</comment>
<comment type="subcellular location">
    <subcellularLocation>
        <location evidence="1 6">Cell membrane</location>
        <topology evidence="1 6">Multi-pass membrane protein</topology>
    </subcellularLocation>
</comment>
<dbReference type="InterPro" id="IPR032816">
    <property type="entry name" value="VTT_dom"/>
</dbReference>
<keyword evidence="3 6" id="KW-0812">Transmembrane</keyword>
<dbReference type="PANTHER" id="PTHR12677:SF59">
    <property type="entry name" value="GOLGI APPARATUS MEMBRANE PROTEIN TVP38-RELATED"/>
    <property type="match status" value="1"/>
</dbReference>
<feature type="domain" description="VTT" evidence="7">
    <location>
        <begin position="79"/>
        <end position="197"/>
    </location>
</feature>
<dbReference type="GO" id="GO:0005886">
    <property type="term" value="C:plasma membrane"/>
    <property type="evidence" value="ECO:0007669"/>
    <property type="project" value="UniProtKB-SubCell"/>
</dbReference>
<sequence>MKGKPESVINTSKKRFAIQLFLFILFIGAIVALTILYAPAITRLVGNPDHFRQFIDSYGALSILVFIGFQVLQVIIAAIPGEFVQIAGGYIFGTVLGTLYSVIGIMIGAVIAFFTARLLGYRVIAALISQANIDKFSFLLNNKKGEMIVFLLFLIPGLPKDILVYIAGLSPLKPFRFFVIFLTARLPGLVGSSLIGANIQQKNYVFALVIFIVACVLFMIGLFSKDLIMRKLKGRSDD</sequence>
<evidence type="ECO:0000256" key="3">
    <source>
        <dbReference type="ARBA" id="ARBA00022692"/>
    </source>
</evidence>
<feature type="transmembrane region" description="Helical" evidence="6">
    <location>
        <begin position="147"/>
        <end position="168"/>
    </location>
</feature>
<proteinExistence type="inferred from homology"/>
<feature type="transmembrane region" description="Helical" evidence="6">
    <location>
        <begin position="20"/>
        <end position="38"/>
    </location>
</feature>
<evidence type="ECO:0000256" key="4">
    <source>
        <dbReference type="ARBA" id="ARBA00022989"/>
    </source>
</evidence>
<keyword evidence="5 6" id="KW-0472">Membrane</keyword>
<evidence type="ECO:0000256" key="5">
    <source>
        <dbReference type="ARBA" id="ARBA00023136"/>
    </source>
</evidence>
<keyword evidence="2 6" id="KW-1003">Cell membrane</keyword>
<feature type="transmembrane region" description="Helical" evidence="6">
    <location>
        <begin position="58"/>
        <end position="79"/>
    </location>
</feature>
<keyword evidence="9" id="KW-1185">Reference proteome</keyword>
<reference evidence="8 9" key="1">
    <citation type="submission" date="2016-11" db="EMBL/GenBank/DDBJ databases">
        <authorList>
            <person name="Varghese N."/>
            <person name="Submissions S."/>
        </authorList>
    </citation>
    <scope>NUCLEOTIDE SEQUENCE [LARGE SCALE GENOMIC DNA]</scope>
    <source>
        <strain evidence="8 9">DSM 19027</strain>
    </source>
</reference>
<dbReference type="RefSeq" id="WP_149678800.1">
    <property type="nucleotide sequence ID" value="NZ_FQZP01000026.1"/>
</dbReference>
<evidence type="ECO:0000259" key="7">
    <source>
        <dbReference type="Pfam" id="PF09335"/>
    </source>
</evidence>
<evidence type="ECO:0000256" key="6">
    <source>
        <dbReference type="RuleBase" id="RU366058"/>
    </source>
</evidence>
<organism evidence="8 9">
    <name type="scientific">Thermoclostridium caenicola</name>
    <dbReference type="NCBI Taxonomy" id="659425"/>
    <lineage>
        <taxon>Bacteria</taxon>
        <taxon>Bacillati</taxon>
        <taxon>Bacillota</taxon>
        <taxon>Clostridia</taxon>
        <taxon>Eubacteriales</taxon>
        <taxon>Oscillospiraceae</taxon>
        <taxon>Thermoclostridium</taxon>
    </lineage>
</organism>
<dbReference type="AlphaFoldDB" id="A0A1M6GRE4"/>
<evidence type="ECO:0000313" key="8">
    <source>
        <dbReference type="EMBL" id="SHJ12482.1"/>
    </source>
</evidence>
<dbReference type="OrthoDB" id="3173541at2"/>
<dbReference type="PANTHER" id="PTHR12677">
    <property type="entry name" value="GOLGI APPARATUS MEMBRANE PROTEIN TVP38-RELATED"/>
    <property type="match status" value="1"/>
</dbReference>
<dbReference type="Proteomes" id="UP000324781">
    <property type="component" value="Unassembled WGS sequence"/>
</dbReference>
<evidence type="ECO:0000313" key="9">
    <source>
        <dbReference type="Proteomes" id="UP000324781"/>
    </source>
</evidence>
<dbReference type="EMBL" id="FQZP01000026">
    <property type="protein sequence ID" value="SHJ12482.1"/>
    <property type="molecule type" value="Genomic_DNA"/>
</dbReference>
<protein>
    <recommendedName>
        <fullName evidence="6">TVP38/TMEM64 family membrane protein</fullName>
    </recommendedName>
</protein>
<keyword evidence="4 6" id="KW-1133">Transmembrane helix</keyword>
<feature type="transmembrane region" description="Helical" evidence="6">
    <location>
        <begin position="91"/>
        <end position="114"/>
    </location>
</feature>
<dbReference type="InterPro" id="IPR015414">
    <property type="entry name" value="TMEM64"/>
</dbReference>
<gene>
    <name evidence="8" type="ORF">SAMN05444373_10264</name>
</gene>
<feature type="transmembrane region" description="Helical" evidence="6">
    <location>
        <begin position="175"/>
        <end position="197"/>
    </location>
</feature>
<accession>A0A1M6GRE4</accession>
<name>A0A1M6GRE4_9FIRM</name>